<evidence type="ECO:0000313" key="13">
    <source>
        <dbReference type="EMBL" id="KAH3688584.1"/>
    </source>
</evidence>
<feature type="domain" description="CAAX prenyl protease 2/Lysostaphin resistance protein A-like" evidence="12">
    <location>
        <begin position="149"/>
        <end position="255"/>
    </location>
</feature>
<keyword evidence="6" id="KW-0256">Endoplasmic reticulum</keyword>
<evidence type="ECO:0000256" key="4">
    <source>
        <dbReference type="ARBA" id="ARBA00022692"/>
    </source>
</evidence>
<keyword evidence="14" id="KW-1185">Reference proteome</keyword>
<dbReference type="OrthoDB" id="271604at2759"/>
<dbReference type="GO" id="GO:0071586">
    <property type="term" value="P:CAAX-box protein processing"/>
    <property type="evidence" value="ECO:0007669"/>
    <property type="project" value="InterPro"/>
</dbReference>
<evidence type="ECO:0000256" key="7">
    <source>
        <dbReference type="ARBA" id="ARBA00022989"/>
    </source>
</evidence>
<accession>A0A9P8QH10</accession>
<evidence type="ECO:0000256" key="6">
    <source>
        <dbReference type="ARBA" id="ARBA00022824"/>
    </source>
</evidence>
<keyword evidence="7 11" id="KW-1133">Transmembrane helix</keyword>
<evidence type="ECO:0000256" key="10">
    <source>
        <dbReference type="ARBA" id="ARBA00049729"/>
    </source>
</evidence>
<dbReference type="InterPro" id="IPR039731">
    <property type="entry name" value="Rce1"/>
</dbReference>
<feature type="transmembrane region" description="Helical" evidence="11">
    <location>
        <begin position="114"/>
        <end position="134"/>
    </location>
</feature>
<keyword evidence="3" id="KW-0645">Protease</keyword>
<feature type="transmembrane region" description="Helical" evidence="11">
    <location>
        <begin position="214"/>
        <end position="235"/>
    </location>
</feature>
<feature type="transmembrane region" description="Helical" evidence="11">
    <location>
        <begin position="57"/>
        <end position="78"/>
    </location>
</feature>
<feature type="transmembrane region" description="Helical" evidence="11">
    <location>
        <begin position="272"/>
        <end position="289"/>
    </location>
</feature>
<sequence>MTIPTQQTYLISLALSILYVAVIYIPIPQPILAFCRISNSPVNQHDRNDPIVVQMRIVRITGYTLLVCGILPLILCYLDKEEQNQKRIHFLEIFQQLGFLPSPMKLILNSVNTLMILSLLYIAPLAHEIFVLQANPLKDYIQQITDTIHGLRDLIVGPLSEEIVYTAAMIITLSHSEQRLSQDRLIYIPPLFFSVAHFHHAYNLHRQGHKILPIVISTLAQGTYTYLFGIFTDYLFLRSSDVWCCFVAHSFCNFMGLPMFKASEGPSWWRSWGYYLGLVTGLIGFAYCLKFSLLI</sequence>
<comment type="similarity">
    <text evidence="2">Belongs to the peptidase U48 family.</text>
</comment>
<comment type="caution">
    <text evidence="13">The sequence shown here is derived from an EMBL/GenBank/DDBJ whole genome shotgun (WGS) entry which is preliminary data.</text>
</comment>
<evidence type="ECO:0000256" key="2">
    <source>
        <dbReference type="ARBA" id="ARBA00006897"/>
    </source>
</evidence>
<evidence type="ECO:0000256" key="8">
    <source>
        <dbReference type="ARBA" id="ARBA00023136"/>
    </source>
</evidence>
<keyword evidence="4 11" id="KW-0812">Transmembrane</keyword>
<comment type="catalytic activity">
    <reaction evidence="9">
        <text>Hydrolyzes the peptide bond -P2-(S-farnesyl or geranylgeranyl)C-P1'-P2'-P3'-COOH where P1' and P2' are amino acids with aliphatic sidechains and P3' is any C-terminal residue.</text>
        <dbReference type="EC" id="3.4.26.1"/>
    </reaction>
</comment>
<evidence type="ECO:0000256" key="1">
    <source>
        <dbReference type="ARBA" id="ARBA00004477"/>
    </source>
</evidence>
<evidence type="ECO:0000256" key="3">
    <source>
        <dbReference type="ARBA" id="ARBA00022670"/>
    </source>
</evidence>
<reference evidence="13" key="1">
    <citation type="journal article" date="2021" name="Open Biol.">
        <title>Shared evolutionary footprints suggest mitochondrial oxidative damage underlies multiple complex I losses in fungi.</title>
        <authorList>
            <person name="Schikora-Tamarit M.A."/>
            <person name="Marcet-Houben M."/>
            <person name="Nosek J."/>
            <person name="Gabaldon T."/>
        </authorList>
    </citation>
    <scope>NUCLEOTIDE SEQUENCE</scope>
    <source>
        <strain evidence="13">CBS2887</strain>
    </source>
</reference>
<dbReference type="EMBL" id="JAEUBG010000269">
    <property type="protein sequence ID" value="KAH3688584.1"/>
    <property type="molecule type" value="Genomic_DNA"/>
</dbReference>
<organism evidence="13 14">
    <name type="scientific">Wickerhamomyces pijperi</name>
    <name type="common">Yeast</name>
    <name type="synonym">Pichia pijperi</name>
    <dbReference type="NCBI Taxonomy" id="599730"/>
    <lineage>
        <taxon>Eukaryota</taxon>
        <taxon>Fungi</taxon>
        <taxon>Dikarya</taxon>
        <taxon>Ascomycota</taxon>
        <taxon>Saccharomycotina</taxon>
        <taxon>Saccharomycetes</taxon>
        <taxon>Phaffomycetales</taxon>
        <taxon>Wickerhamomycetaceae</taxon>
        <taxon>Wickerhamomyces</taxon>
    </lineage>
</organism>
<reference evidence="13" key="2">
    <citation type="submission" date="2021-01" db="EMBL/GenBank/DDBJ databases">
        <authorList>
            <person name="Schikora-Tamarit M.A."/>
        </authorList>
    </citation>
    <scope>NUCLEOTIDE SEQUENCE</scope>
    <source>
        <strain evidence="13">CBS2887</strain>
    </source>
</reference>
<dbReference type="Proteomes" id="UP000774326">
    <property type="component" value="Unassembled WGS sequence"/>
</dbReference>
<evidence type="ECO:0000256" key="11">
    <source>
        <dbReference type="SAM" id="Phobius"/>
    </source>
</evidence>
<dbReference type="GO" id="GO:0005789">
    <property type="term" value="C:endoplasmic reticulum membrane"/>
    <property type="evidence" value="ECO:0007669"/>
    <property type="project" value="UniProtKB-SubCell"/>
</dbReference>
<dbReference type="PANTHER" id="PTHR13046">
    <property type="entry name" value="PROTEASE U48 CAAX PRENYL PROTEASE RCE1"/>
    <property type="match status" value="1"/>
</dbReference>
<comment type="subcellular location">
    <subcellularLocation>
        <location evidence="1">Endoplasmic reticulum membrane</location>
        <topology evidence="1">Multi-pass membrane protein</topology>
    </subcellularLocation>
</comment>
<evidence type="ECO:0000313" key="14">
    <source>
        <dbReference type="Proteomes" id="UP000774326"/>
    </source>
</evidence>
<dbReference type="InterPro" id="IPR003675">
    <property type="entry name" value="Rce1/LyrA-like_dom"/>
</dbReference>
<evidence type="ECO:0000256" key="9">
    <source>
        <dbReference type="ARBA" id="ARBA00047280"/>
    </source>
</evidence>
<name>A0A9P8QH10_WICPI</name>
<dbReference type="GO" id="GO:0004222">
    <property type="term" value="F:metalloendopeptidase activity"/>
    <property type="evidence" value="ECO:0007669"/>
    <property type="project" value="InterPro"/>
</dbReference>
<dbReference type="EC" id="3.4.26.1" evidence="10"/>
<gene>
    <name evidence="13" type="ORF">WICPIJ_000428</name>
</gene>
<dbReference type="AlphaFoldDB" id="A0A9P8QH10"/>
<keyword evidence="8 11" id="KW-0472">Membrane</keyword>
<evidence type="ECO:0000259" key="12">
    <source>
        <dbReference type="Pfam" id="PF02517"/>
    </source>
</evidence>
<feature type="transmembrane region" description="Helical" evidence="11">
    <location>
        <begin position="9"/>
        <end position="27"/>
    </location>
</feature>
<dbReference type="PANTHER" id="PTHR13046:SF0">
    <property type="entry name" value="CAAX PRENYL PROTEASE 2"/>
    <property type="match status" value="1"/>
</dbReference>
<dbReference type="Pfam" id="PF02517">
    <property type="entry name" value="Rce1-like"/>
    <property type="match status" value="1"/>
</dbReference>
<proteinExistence type="inferred from homology"/>
<feature type="transmembrane region" description="Helical" evidence="11">
    <location>
        <begin position="242"/>
        <end position="260"/>
    </location>
</feature>
<keyword evidence="5" id="KW-0378">Hydrolase</keyword>
<evidence type="ECO:0000256" key="5">
    <source>
        <dbReference type="ARBA" id="ARBA00022801"/>
    </source>
</evidence>
<protein>
    <recommendedName>
        <fullName evidence="10">intramembrane prenyl-peptidase Rce1</fullName>
        <ecNumber evidence="10">3.4.26.1</ecNumber>
    </recommendedName>
</protein>